<feature type="signal peptide" evidence="1">
    <location>
        <begin position="1"/>
        <end position="18"/>
    </location>
</feature>
<dbReference type="InterPro" id="IPR003961">
    <property type="entry name" value="FN3_dom"/>
</dbReference>
<feature type="chain" id="PRO_5046535188" description="Fibronectin type-III domain-containing protein" evidence="1">
    <location>
        <begin position="19"/>
        <end position="837"/>
    </location>
</feature>
<name>A0ABP9CS39_9FLAO</name>
<evidence type="ECO:0000313" key="3">
    <source>
        <dbReference type="EMBL" id="GAA4817019.1"/>
    </source>
</evidence>
<dbReference type="Gene3D" id="2.60.40.10">
    <property type="entry name" value="Immunoglobulins"/>
    <property type="match status" value="1"/>
</dbReference>
<keyword evidence="1" id="KW-0732">Signal</keyword>
<dbReference type="InterPro" id="IPR013783">
    <property type="entry name" value="Ig-like_fold"/>
</dbReference>
<dbReference type="EMBL" id="BAABJW010000004">
    <property type="protein sequence ID" value="GAA4817019.1"/>
    <property type="molecule type" value="Genomic_DNA"/>
</dbReference>
<dbReference type="InterPro" id="IPR036116">
    <property type="entry name" value="FN3_sf"/>
</dbReference>
<feature type="domain" description="Fibronectin type-III" evidence="2">
    <location>
        <begin position="39"/>
        <end position="130"/>
    </location>
</feature>
<sequence>MKNYVIICFLLAASTVFSQNYFYALDEEPKAPDTEAPSAPLDLVVNNVAYTTVDLSWSLATDNVAVTNYKILIYDSNDVLVKTNTITNYNNYTEIDLQPDTPYFVSVRALDAAFNESEDSNKVAFTTKSHGPNMLSEQLYFDAVLLPLSKKDSLQAYIDLYDHVRLEKGDYGRISGTPINLSTNQSIYGFPTETNTPEINVLPGSSYVVIDNINPFKVNLLEGAPIRNILISCMSNSTIRSTGGQLEDNLFLNIARSGIQLDFSASGYYRNNRVYRHMTQGGFLELSGNSSTPSYGNLHVWNNFLTPNGDAAYINAIQDISFIGFDSEGWNLRNQTTRNAMFKAENIGNIKITDFGGGNDYCAGCEQPAWDIQADNLFIFNKKITDNSVEKSIARTDTNVFVLEENHQRDPYRKESGVYDVKLSTEYGLGIYDDHSIYINDNLVSTTITDPTTIDKIKANILQPKLKPIDRPVHETLPDPLGPNWATERVGKPDSRAYIQNLIDTDTIAQLPEGVFYISGTLNINGDDAFKGGIIGAGTGKTVICGLTDDFPLITVNKFEQNQQSRINLAHLTLQGGSTGLFFPTYMGLTALNNWRYVIFRNQNIGIHLEQIFGMDNCFFNHLSFVNCGIGIYNDPKNINDPDFNMMQDAGYIDKVVFYKNQFINCNTAMQIKSFRGSNLNAWIECNFNSNGLVGTMGGQNFAKFVNCDFTNNRGNATDKALFNGNGVSLYNCDFSGNTSQYTFNTTGLLAEGCSFLDSNQLMSSEVHFNQSQYIVNSIITATSLGGGWGNNQGQYINSSFTNIPALNKLMVTMKDNVITTIIDEAPNPYPQFLVKH</sequence>
<dbReference type="RefSeq" id="WP_345277727.1">
    <property type="nucleotide sequence ID" value="NZ_BAABJW010000004.1"/>
</dbReference>
<evidence type="ECO:0000256" key="1">
    <source>
        <dbReference type="SAM" id="SignalP"/>
    </source>
</evidence>
<dbReference type="SMART" id="SM00060">
    <property type="entry name" value="FN3"/>
    <property type="match status" value="1"/>
</dbReference>
<dbReference type="Proteomes" id="UP001501433">
    <property type="component" value="Unassembled WGS sequence"/>
</dbReference>
<reference evidence="4" key="1">
    <citation type="journal article" date="2019" name="Int. J. Syst. Evol. Microbiol.">
        <title>The Global Catalogue of Microorganisms (GCM) 10K type strain sequencing project: providing services to taxonomists for standard genome sequencing and annotation.</title>
        <authorList>
            <consortium name="The Broad Institute Genomics Platform"/>
            <consortium name="The Broad Institute Genome Sequencing Center for Infectious Disease"/>
            <person name="Wu L."/>
            <person name="Ma J."/>
        </authorList>
    </citation>
    <scope>NUCLEOTIDE SEQUENCE [LARGE SCALE GENOMIC DNA]</scope>
    <source>
        <strain evidence="4">JCM 18325</strain>
    </source>
</reference>
<evidence type="ECO:0000313" key="4">
    <source>
        <dbReference type="Proteomes" id="UP001501433"/>
    </source>
</evidence>
<dbReference type="SUPFAM" id="SSF49265">
    <property type="entry name" value="Fibronectin type III"/>
    <property type="match status" value="1"/>
</dbReference>
<organism evidence="3 4">
    <name type="scientific">Litoribaculum gwangyangense</name>
    <dbReference type="NCBI Taxonomy" id="1130722"/>
    <lineage>
        <taxon>Bacteria</taxon>
        <taxon>Pseudomonadati</taxon>
        <taxon>Bacteroidota</taxon>
        <taxon>Flavobacteriia</taxon>
        <taxon>Flavobacteriales</taxon>
        <taxon>Flavobacteriaceae</taxon>
        <taxon>Litoribaculum</taxon>
    </lineage>
</organism>
<proteinExistence type="predicted"/>
<dbReference type="CDD" id="cd00063">
    <property type="entry name" value="FN3"/>
    <property type="match status" value="1"/>
</dbReference>
<accession>A0ABP9CS39</accession>
<dbReference type="Pfam" id="PF00041">
    <property type="entry name" value="fn3"/>
    <property type="match status" value="1"/>
</dbReference>
<dbReference type="PROSITE" id="PS50853">
    <property type="entry name" value="FN3"/>
    <property type="match status" value="1"/>
</dbReference>
<gene>
    <name evidence="3" type="ORF">GCM10023330_27130</name>
</gene>
<protein>
    <recommendedName>
        <fullName evidence="2">Fibronectin type-III domain-containing protein</fullName>
    </recommendedName>
</protein>
<evidence type="ECO:0000259" key="2">
    <source>
        <dbReference type="PROSITE" id="PS50853"/>
    </source>
</evidence>
<comment type="caution">
    <text evidence="3">The sequence shown here is derived from an EMBL/GenBank/DDBJ whole genome shotgun (WGS) entry which is preliminary data.</text>
</comment>
<keyword evidence="4" id="KW-1185">Reference proteome</keyword>